<dbReference type="InterPro" id="IPR009057">
    <property type="entry name" value="Homeodomain-like_sf"/>
</dbReference>
<dbReference type="PROSITE" id="PS01124">
    <property type="entry name" value="HTH_ARAC_FAMILY_2"/>
    <property type="match status" value="1"/>
</dbReference>
<proteinExistence type="predicted"/>
<dbReference type="PRINTS" id="PR00032">
    <property type="entry name" value="HTHARAC"/>
</dbReference>
<dbReference type="RefSeq" id="WP_137005647.1">
    <property type="nucleotide sequence ID" value="NZ_CP039923.1"/>
</dbReference>
<dbReference type="PANTHER" id="PTHR46796">
    <property type="entry name" value="HTH-TYPE TRANSCRIPTIONAL ACTIVATOR RHAS-RELATED"/>
    <property type="match status" value="1"/>
</dbReference>
<dbReference type="SMART" id="SM00342">
    <property type="entry name" value="HTH_ARAC"/>
    <property type="match status" value="1"/>
</dbReference>
<dbReference type="Pfam" id="PF12852">
    <property type="entry name" value="Cupin_6"/>
    <property type="match status" value="1"/>
</dbReference>
<gene>
    <name evidence="5" type="ORF">CFBP7129_24020</name>
</gene>
<evidence type="ECO:0000256" key="3">
    <source>
        <dbReference type="ARBA" id="ARBA00023163"/>
    </source>
</evidence>
<dbReference type="PROSITE" id="PS00041">
    <property type="entry name" value="HTH_ARAC_FAMILY_1"/>
    <property type="match status" value="1"/>
</dbReference>
<evidence type="ECO:0000313" key="5">
    <source>
        <dbReference type="EMBL" id="QCL97204.1"/>
    </source>
</evidence>
<keyword evidence="3" id="KW-0804">Transcription</keyword>
<organism evidence="5 6">
    <name type="scientific">Agrobacterium tumefaciens</name>
    <dbReference type="NCBI Taxonomy" id="358"/>
    <lineage>
        <taxon>Bacteria</taxon>
        <taxon>Pseudomonadati</taxon>
        <taxon>Pseudomonadota</taxon>
        <taxon>Alphaproteobacteria</taxon>
        <taxon>Hyphomicrobiales</taxon>
        <taxon>Rhizobiaceae</taxon>
        <taxon>Rhizobium/Agrobacterium group</taxon>
        <taxon>Agrobacterium</taxon>
        <taxon>Agrobacterium tumefaciens complex</taxon>
    </lineage>
</organism>
<keyword evidence="2" id="KW-0238">DNA-binding</keyword>
<dbReference type="Proteomes" id="UP000298649">
    <property type="component" value="Chromosome linear"/>
</dbReference>
<dbReference type="InterPro" id="IPR018062">
    <property type="entry name" value="HTH_AraC-typ_CS"/>
</dbReference>
<dbReference type="InterPro" id="IPR018060">
    <property type="entry name" value="HTH_AraC"/>
</dbReference>
<dbReference type="AlphaFoldDB" id="A0A4D7Z281"/>
<feature type="domain" description="HTH araC/xylS-type" evidence="4">
    <location>
        <begin position="199"/>
        <end position="297"/>
    </location>
</feature>
<dbReference type="InterPro" id="IPR020449">
    <property type="entry name" value="Tscrpt_reg_AraC-type_HTH"/>
</dbReference>
<dbReference type="InterPro" id="IPR050204">
    <property type="entry name" value="AraC_XylS_family_regulators"/>
</dbReference>
<evidence type="ECO:0000313" key="6">
    <source>
        <dbReference type="Proteomes" id="UP000298649"/>
    </source>
</evidence>
<accession>A0A4D7Z281</accession>
<keyword evidence="1" id="KW-0805">Transcription regulation</keyword>
<dbReference type="Pfam" id="PF12833">
    <property type="entry name" value="HTH_18"/>
    <property type="match status" value="1"/>
</dbReference>
<reference evidence="5 6" key="1">
    <citation type="submission" date="2019-04" db="EMBL/GenBank/DDBJ databases">
        <title>Complete genome sequence of Agrobacterium tumefaciens CFBP7129.</title>
        <authorList>
            <person name="Haryono M."/>
            <person name="Lin Y.-C."/>
            <person name="Lai E.-M."/>
            <person name="Kuo C.-H."/>
        </authorList>
    </citation>
    <scope>NUCLEOTIDE SEQUENCE [LARGE SCALE GENOMIC DNA]</scope>
    <source>
        <strain evidence="5 6">CFBP7129</strain>
    </source>
</reference>
<evidence type="ECO:0000256" key="2">
    <source>
        <dbReference type="ARBA" id="ARBA00023125"/>
    </source>
</evidence>
<dbReference type="GO" id="GO:0003700">
    <property type="term" value="F:DNA-binding transcription factor activity"/>
    <property type="evidence" value="ECO:0007669"/>
    <property type="project" value="InterPro"/>
</dbReference>
<protein>
    <submittedName>
        <fullName evidence="5">AraC family transcriptional regulator</fullName>
    </submittedName>
</protein>
<name>A0A4D7Z281_AGRTU</name>
<dbReference type="SUPFAM" id="SSF46689">
    <property type="entry name" value="Homeodomain-like"/>
    <property type="match status" value="2"/>
</dbReference>
<evidence type="ECO:0000256" key="1">
    <source>
        <dbReference type="ARBA" id="ARBA00023015"/>
    </source>
</evidence>
<evidence type="ECO:0000259" key="4">
    <source>
        <dbReference type="PROSITE" id="PS01124"/>
    </source>
</evidence>
<dbReference type="Gene3D" id="1.10.10.60">
    <property type="entry name" value="Homeodomain-like"/>
    <property type="match status" value="1"/>
</dbReference>
<dbReference type="PANTHER" id="PTHR46796:SF7">
    <property type="entry name" value="ARAC FAMILY TRANSCRIPTIONAL REGULATOR"/>
    <property type="match status" value="1"/>
</dbReference>
<dbReference type="InterPro" id="IPR032783">
    <property type="entry name" value="AraC_lig"/>
</dbReference>
<dbReference type="EMBL" id="CP039923">
    <property type="protein sequence ID" value="QCL97204.1"/>
    <property type="molecule type" value="Genomic_DNA"/>
</dbReference>
<sequence>MDPLSDIIDLLRPSAAVSKPISGRGGWGVRYRAYDAPGFAVVLAGAAWVMIDGREPLRLACGDFLLLPSTPAFSLCSDTDVDCIPVEPQDQAVRHGEQQGEPDFVALGGSFTFERVNAALLLSLMPELIHVPAGEGGASRLARLIELLAEECTREDAGKELIIRRMLEVLLVEVLRRPNAGNEAIPAGLVKGMRLPGLARALSAMHANIRANWTVAELAGIAGMSRSAFAARFHEMLGCAPIEYLARWRMALARDALMRGVKSLDDIAEEIGYESASAFSTAFRRRTGVAPGSFARANSDRH</sequence>
<dbReference type="GO" id="GO:0043565">
    <property type="term" value="F:sequence-specific DNA binding"/>
    <property type="evidence" value="ECO:0007669"/>
    <property type="project" value="InterPro"/>
</dbReference>